<dbReference type="AlphaFoldDB" id="A0A645HCV3"/>
<dbReference type="EMBL" id="VSSQ01090435">
    <property type="protein sequence ID" value="MPN36346.1"/>
    <property type="molecule type" value="Genomic_DNA"/>
</dbReference>
<sequence length="122" mass="13929">MGDRQITDLCLTSDIQFKGVEQFLRILLHFSEIYKPSALHGLSSEIDVLCYAHVGDKHQFLVDDTDPKLLSIKYRIDGDFLPINEDISAVLAVDSTQYLDQGRFARSIFTEQRMYLTGSQLQ</sequence>
<evidence type="ECO:0000313" key="1">
    <source>
        <dbReference type="EMBL" id="MPN36346.1"/>
    </source>
</evidence>
<name>A0A645HCV3_9ZZZZ</name>
<proteinExistence type="predicted"/>
<comment type="caution">
    <text evidence="1">The sequence shown here is derived from an EMBL/GenBank/DDBJ whole genome shotgun (WGS) entry which is preliminary data.</text>
</comment>
<protein>
    <submittedName>
        <fullName evidence="1">Uncharacterized protein</fullName>
    </submittedName>
</protein>
<reference evidence="1" key="1">
    <citation type="submission" date="2019-08" db="EMBL/GenBank/DDBJ databases">
        <authorList>
            <person name="Kucharzyk K."/>
            <person name="Murdoch R.W."/>
            <person name="Higgins S."/>
            <person name="Loffler F."/>
        </authorList>
    </citation>
    <scope>NUCLEOTIDE SEQUENCE</scope>
</reference>
<accession>A0A645HCV3</accession>
<gene>
    <name evidence="1" type="ORF">SDC9_183855</name>
</gene>
<organism evidence="1">
    <name type="scientific">bioreactor metagenome</name>
    <dbReference type="NCBI Taxonomy" id="1076179"/>
    <lineage>
        <taxon>unclassified sequences</taxon>
        <taxon>metagenomes</taxon>
        <taxon>ecological metagenomes</taxon>
    </lineage>
</organism>